<gene>
    <name evidence="8" type="ORF">E2562_035934</name>
</gene>
<dbReference type="Proteomes" id="UP000479710">
    <property type="component" value="Unassembled WGS sequence"/>
</dbReference>
<evidence type="ECO:0000313" key="8">
    <source>
        <dbReference type="EMBL" id="KAF0915374.1"/>
    </source>
</evidence>
<accession>A0A6G1DTE7</accession>
<feature type="domain" description="Hexokinase C-terminal" evidence="7">
    <location>
        <begin position="48"/>
        <end position="91"/>
    </location>
</feature>
<feature type="region of interest" description="Disordered" evidence="6">
    <location>
        <begin position="17"/>
        <end position="44"/>
    </location>
</feature>
<organism evidence="8 9">
    <name type="scientific">Oryza meyeriana var. granulata</name>
    <dbReference type="NCBI Taxonomy" id="110450"/>
    <lineage>
        <taxon>Eukaryota</taxon>
        <taxon>Viridiplantae</taxon>
        <taxon>Streptophyta</taxon>
        <taxon>Embryophyta</taxon>
        <taxon>Tracheophyta</taxon>
        <taxon>Spermatophyta</taxon>
        <taxon>Magnoliopsida</taxon>
        <taxon>Liliopsida</taxon>
        <taxon>Poales</taxon>
        <taxon>Poaceae</taxon>
        <taxon>BOP clade</taxon>
        <taxon>Oryzoideae</taxon>
        <taxon>Oryzeae</taxon>
        <taxon>Oryzinae</taxon>
        <taxon>Oryza</taxon>
        <taxon>Oryza meyeriana</taxon>
    </lineage>
</organism>
<dbReference type="GO" id="GO:0019318">
    <property type="term" value="P:hexose metabolic process"/>
    <property type="evidence" value="ECO:0007669"/>
    <property type="project" value="UniProtKB-UniPathway"/>
</dbReference>
<evidence type="ECO:0000256" key="1">
    <source>
        <dbReference type="ARBA" id="ARBA00004921"/>
    </source>
</evidence>
<dbReference type="EC" id="2.7.1.1" evidence="3"/>
<evidence type="ECO:0000256" key="3">
    <source>
        <dbReference type="ARBA" id="ARBA00012324"/>
    </source>
</evidence>
<comment type="pathway">
    <text evidence="2">Carbohydrate metabolism; hexose metabolism.</text>
</comment>
<evidence type="ECO:0000256" key="4">
    <source>
        <dbReference type="ARBA" id="ARBA00023152"/>
    </source>
</evidence>
<dbReference type="InterPro" id="IPR022673">
    <property type="entry name" value="Hexokinase_C"/>
</dbReference>
<reference evidence="8 9" key="1">
    <citation type="submission" date="2019-11" db="EMBL/GenBank/DDBJ databases">
        <title>Whole genome sequence of Oryza granulata.</title>
        <authorList>
            <person name="Li W."/>
        </authorList>
    </citation>
    <scope>NUCLEOTIDE SEQUENCE [LARGE SCALE GENOMIC DNA]</scope>
    <source>
        <strain evidence="9">cv. Menghai</strain>
        <tissue evidence="8">Leaf</tissue>
    </source>
</reference>
<dbReference type="GO" id="GO:0005524">
    <property type="term" value="F:ATP binding"/>
    <property type="evidence" value="ECO:0007669"/>
    <property type="project" value="InterPro"/>
</dbReference>
<dbReference type="UniPathway" id="UPA00242"/>
<comment type="pathway">
    <text evidence="1">Carbohydrate degradation.</text>
</comment>
<evidence type="ECO:0000313" key="9">
    <source>
        <dbReference type="Proteomes" id="UP000479710"/>
    </source>
</evidence>
<evidence type="ECO:0000259" key="7">
    <source>
        <dbReference type="Pfam" id="PF03727"/>
    </source>
</evidence>
<comment type="caution">
    <text evidence="8">The sequence shown here is derived from an EMBL/GenBank/DDBJ whole genome shotgun (WGS) entry which is preliminary data.</text>
</comment>
<sequence>MAFLVSEFRAASTCACPLSSTTRSSRSPPADTTTRTPSPPSSWAPACTNAAYVESAKAIAKLEPSQLPKPSNTMVINTECGSFDSPCLPTTESLNLGLRDAPRRDA</sequence>
<evidence type="ECO:0000256" key="5">
    <source>
        <dbReference type="ARBA" id="ARBA00047905"/>
    </source>
</evidence>
<dbReference type="SUPFAM" id="SSF53067">
    <property type="entry name" value="Actin-like ATPase domain"/>
    <property type="match status" value="1"/>
</dbReference>
<dbReference type="Gene3D" id="3.40.367.20">
    <property type="match status" value="1"/>
</dbReference>
<dbReference type="GO" id="GO:0004396">
    <property type="term" value="F:hexokinase activity"/>
    <property type="evidence" value="ECO:0007669"/>
    <property type="project" value="UniProtKB-EC"/>
</dbReference>
<dbReference type="AlphaFoldDB" id="A0A6G1DTE7"/>
<keyword evidence="9" id="KW-1185">Reference proteome</keyword>
<protein>
    <recommendedName>
        <fullName evidence="3">hexokinase</fullName>
        <ecNumber evidence="3">2.7.1.1</ecNumber>
    </recommendedName>
</protein>
<proteinExistence type="predicted"/>
<name>A0A6G1DTE7_9ORYZ</name>
<dbReference type="Pfam" id="PF03727">
    <property type="entry name" value="Hexokinase_2"/>
    <property type="match status" value="1"/>
</dbReference>
<keyword evidence="4" id="KW-0324">Glycolysis</keyword>
<feature type="compositionally biased region" description="Low complexity" evidence="6">
    <location>
        <begin position="19"/>
        <end position="36"/>
    </location>
</feature>
<dbReference type="GO" id="GO:0006096">
    <property type="term" value="P:glycolytic process"/>
    <property type="evidence" value="ECO:0007669"/>
    <property type="project" value="UniProtKB-KW"/>
</dbReference>
<comment type="catalytic activity">
    <reaction evidence="5">
        <text>D-fructose + ATP = D-fructose 6-phosphate + ADP + H(+)</text>
        <dbReference type="Rhea" id="RHEA:16125"/>
        <dbReference type="ChEBI" id="CHEBI:15378"/>
        <dbReference type="ChEBI" id="CHEBI:30616"/>
        <dbReference type="ChEBI" id="CHEBI:37721"/>
        <dbReference type="ChEBI" id="CHEBI:61527"/>
        <dbReference type="ChEBI" id="CHEBI:456216"/>
        <dbReference type="EC" id="2.7.1.1"/>
    </reaction>
    <physiologicalReaction direction="left-to-right" evidence="5">
        <dbReference type="Rhea" id="RHEA:16126"/>
    </physiologicalReaction>
</comment>
<evidence type="ECO:0000256" key="2">
    <source>
        <dbReference type="ARBA" id="ARBA00005028"/>
    </source>
</evidence>
<dbReference type="EMBL" id="SPHZ02000006">
    <property type="protein sequence ID" value="KAF0915374.1"/>
    <property type="molecule type" value="Genomic_DNA"/>
</dbReference>
<evidence type="ECO:0000256" key="6">
    <source>
        <dbReference type="SAM" id="MobiDB-lite"/>
    </source>
</evidence>
<dbReference type="InterPro" id="IPR043129">
    <property type="entry name" value="ATPase_NBD"/>
</dbReference>